<feature type="non-terminal residue" evidence="2">
    <location>
        <position position="107"/>
    </location>
</feature>
<name>A0ABV0TE84_9TELE</name>
<proteinExistence type="predicted"/>
<feature type="signal peptide" evidence="1">
    <location>
        <begin position="1"/>
        <end position="17"/>
    </location>
</feature>
<evidence type="ECO:0000256" key="1">
    <source>
        <dbReference type="SAM" id="SignalP"/>
    </source>
</evidence>
<reference evidence="2 3" key="1">
    <citation type="submission" date="2021-06" db="EMBL/GenBank/DDBJ databases">
        <authorList>
            <person name="Palmer J.M."/>
        </authorList>
    </citation>
    <scope>NUCLEOTIDE SEQUENCE [LARGE SCALE GENOMIC DNA]</scope>
    <source>
        <strain evidence="3">if_2019</strain>
        <tissue evidence="2">Muscle</tissue>
    </source>
</reference>
<dbReference type="PANTHER" id="PTHR38564:SF2">
    <property type="entry name" value="WU:FC46H12 PRECURSOR"/>
    <property type="match status" value="1"/>
</dbReference>
<evidence type="ECO:0000313" key="2">
    <source>
        <dbReference type="EMBL" id="MEQ2230705.1"/>
    </source>
</evidence>
<sequence>MNSRLIFLFTSAPIVGAAVTASLPGSTAQCKIKWLFGIDRGDVSGRLVNQIQAWQVKGSCVETGERCSYKFVSSASYLIKATHTSPTTKKLTSLQFLLEQSVICKVT</sequence>
<accession>A0ABV0TE84</accession>
<organism evidence="2 3">
    <name type="scientific">Ilyodon furcidens</name>
    <name type="common">goldbreast splitfin</name>
    <dbReference type="NCBI Taxonomy" id="33524"/>
    <lineage>
        <taxon>Eukaryota</taxon>
        <taxon>Metazoa</taxon>
        <taxon>Chordata</taxon>
        <taxon>Craniata</taxon>
        <taxon>Vertebrata</taxon>
        <taxon>Euteleostomi</taxon>
        <taxon>Actinopterygii</taxon>
        <taxon>Neopterygii</taxon>
        <taxon>Teleostei</taxon>
        <taxon>Neoteleostei</taxon>
        <taxon>Acanthomorphata</taxon>
        <taxon>Ovalentaria</taxon>
        <taxon>Atherinomorphae</taxon>
        <taxon>Cyprinodontiformes</taxon>
        <taxon>Goodeidae</taxon>
        <taxon>Ilyodon</taxon>
    </lineage>
</organism>
<evidence type="ECO:0000313" key="3">
    <source>
        <dbReference type="Proteomes" id="UP001482620"/>
    </source>
</evidence>
<protein>
    <submittedName>
        <fullName evidence="2">Uncharacterized protein</fullName>
    </submittedName>
</protein>
<feature type="chain" id="PRO_5045689581" evidence="1">
    <location>
        <begin position="18"/>
        <end position="107"/>
    </location>
</feature>
<gene>
    <name evidence="2" type="ORF">ILYODFUR_032147</name>
</gene>
<keyword evidence="3" id="KW-1185">Reference proteome</keyword>
<dbReference type="EMBL" id="JAHRIQ010028314">
    <property type="protein sequence ID" value="MEQ2230705.1"/>
    <property type="molecule type" value="Genomic_DNA"/>
</dbReference>
<dbReference type="PANTHER" id="PTHR38564">
    <property type="entry name" value="SI:CH73-250A16.5-RELATED"/>
    <property type="match status" value="1"/>
</dbReference>
<keyword evidence="1" id="KW-0732">Signal</keyword>
<comment type="caution">
    <text evidence="2">The sequence shown here is derived from an EMBL/GenBank/DDBJ whole genome shotgun (WGS) entry which is preliminary data.</text>
</comment>
<dbReference type="Proteomes" id="UP001482620">
    <property type="component" value="Unassembled WGS sequence"/>
</dbReference>